<evidence type="ECO:0000256" key="2">
    <source>
        <dbReference type="ARBA" id="ARBA00004752"/>
    </source>
</evidence>
<dbReference type="InterPro" id="IPR037167">
    <property type="entry name" value="Peptidase_S11_C_sf"/>
</dbReference>
<keyword evidence="6" id="KW-0645">Protease</keyword>
<evidence type="ECO:0000256" key="13">
    <source>
        <dbReference type="RuleBase" id="RU004016"/>
    </source>
</evidence>
<dbReference type="InterPro" id="IPR012907">
    <property type="entry name" value="Peptidase_S11_C"/>
</dbReference>
<dbReference type="InterPro" id="IPR015956">
    <property type="entry name" value="Peniciliin-bd_prot_C_sf"/>
</dbReference>
<evidence type="ECO:0000256" key="11">
    <source>
        <dbReference type="ARBA" id="ARBA00023316"/>
    </source>
</evidence>
<comment type="pathway">
    <text evidence="2">Cell wall biogenesis; peptidoglycan biosynthesis.</text>
</comment>
<dbReference type="SUPFAM" id="SSF69189">
    <property type="entry name" value="Penicillin-binding protein associated domain"/>
    <property type="match status" value="1"/>
</dbReference>
<evidence type="ECO:0000256" key="12">
    <source>
        <dbReference type="ARBA" id="ARBA00034000"/>
    </source>
</evidence>
<evidence type="ECO:0000256" key="14">
    <source>
        <dbReference type="SAM" id="SignalP"/>
    </source>
</evidence>
<evidence type="ECO:0000256" key="6">
    <source>
        <dbReference type="ARBA" id="ARBA00022670"/>
    </source>
</evidence>
<comment type="similarity">
    <text evidence="3 13">Belongs to the peptidase S11 family.</text>
</comment>
<dbReference type="SMART" id="SM00936">
    <property type="entry name" value="PBP5_C"/>
    <property type="match status" value="1"/>
</dbReference>
<dbReference type="EC" id="3.4.16.4" evidence="4"/>
<feature type="domain" description="Peptidase S11 D-Ala-D-Ala carboxypeptidase A C-terminal" evidence="15">
    <location>
        <begin position="267"/>
        <end position="357"/>
    </location>
</feature>
<reference evidence="16 17" key="1">
    <citation type="submission" date="2023-07" db="EMBL/GenBank/DDBJ databases">
        <title>The novel representative of Negativicutes class, Anaeroselena agilis gen. nov. sp. nov.</title>
        <authorList>
            <person name="Prokofeva M.I."/>
            <person name="Elcheninov A.G."/>
            <person name="Klyukina A."/>
            <person name="Kublanov I.V."/>
            <person name="Frolov E.N."/>
            <person name="Podosokorskaya O.A."/>
        </authorList>
    </citation>
    <scope>NUCLEOTIDE SEQUENCE [LARGE SCALE GENOMIC DNA]</scope>
    <source>
        <strain evidence="16 17">4137-cl</strain>
    </source>
</reference>
<dbReference type="Pfam" id="PF07943">
    <property type="entry name" value="PBP5_C"/>
    <property type="match status" value="1"/>
</dbReference>
<dbReference type="SUPFAM" id="SSF56601">
    <property type="entry name" value="beta-lactamase/transpeptidase-like"/>
    <property type="match status" value="1"/>
</dbReference>
<keyword evidence="17" id="KW-1185">Reference proteome</keyword>
<dbReference type="RefSeq" id="WP_413779640.1">
    <property type="nucleotide sequence ID" value="NZ_JAUOZS010000001.1"/>
</dbReference>
<dbReference type="Pfam" id="PF00768">
    <property type="entry name" value="Peptidase_S11"/>
    <property type="match status" value="1"/>
</dbReference>
<dbReference type="InterPro" id="IPR012338">
    <property type="entry name" value="Beta-lactam/transpept-like"/>
</dbReference>
<comment type="caution">
    <text evidence="16">The sequence shown here is derived from an EMBL/GenBank/DDBJ whole genome shotgun (WGS) entry which is preliminary data.</text>
</comment>
<evidence type="ECO:0000256" key="3">
    <source>
        <dbReference type="ARBA" id="ARBA00007164"/>
    </source>
</evidence>
<dbReference type="PANTHER" id="PTHR21581">
    <property type="entry name" value="D-ALANYL-D-ALANINE CARBOXYPEPTIDASE"/>
    <property type="match status" value="1"/>
</dbReference>
<keyword evidence="7 14" id="KW-0732">Signal</keyword>
<dbReference type="EMBL" id="JAUOZS010000001">
    <property type="protein sequence ID" value="MDT8901116.1"/>
    <property type="molecule type" value="Genomic_DNA"/>
</dbReference>
<comment type="catalytic activity">
    <reaction evidence="12">
        <text>Preferential cleavage: (Ac)2-L-Lys-D-Ala-|-D-Ala. Also transpeptidation of peptidyl-alanyl moieties that are N-acyl substituents of D-alanine.</text>
        <dbReference type="EC" id="3.4.16.4"/>
    </reaction>
</comment>
<evidence type="ECO:0000256" key="8">
    <source>
        <dbReference type="ARBA" id="ARBA00022801"/>
    </source>
</evidence>
<dbReference type="Proteomes" id="UP001254848">
    <property type="component" value="Unassembled WGS sequence"/>
</dbReference>
<dbReference type="InterPro" id="IPR001967">
    <property type="entry name" value="Peptidase_S11_N"/>
</dbReference>
<sequence>MKKTAFIALILFLFTTTATAWGAPAEPSITAKSAIVIEASTGRIIYAKAAADRRPPASTTKMMTLIVALEHGKLDDIVTASPKASATEGSTMWLAPGEQLKLGDLLYGMMLVSGNDATVAVAEHISGSLDKFARLMTEKAHAIGAINTNFTNSSGLPDPKHYSTAADLARIAAYGYKNPLFSKIVGTKHIVVPWPGKDHDRDLYNENKLLWQYEGGNGVKTGYTDEAGRCLVSGAKRKDIQLVAVVLDGDRMWEDSIKLLDYGFSRTQPVKMFGQGDIMKTVKVIDGKKEQVRLVAASALSVPALAGDREGFSTVIEAPDRIDAPVVAGQKLGTVKTFYRNTEIASVDLLATEQIERKSFFSLLWGSLWSFFTFIVRNLA</sequence>
<dbReference type="InterPro" id="IPR018044">
    <property type="entry name" value="Peptidase_S11"/>
</dbReference>
<dbReference type="Gene3D" id="2.60.410.10">
    <property type="entry name" value="D-Ala-D-Ala carboxypeptidase, C-terminal domain"/>
    <property type="match status" value="1"/>
</dbReference>
<protein>
    <recommendedName>
        <fullName evidence="4">serine-type D-Ala-D-Ala carboxypeptidase</fullName>
        <ecNumber evidence="4">3.4.16.4</ecNumber>
    </recommendedName>
</protein>
<evidence type="ECO:0000313" key="16">
    <source>
        <dbReference type="EMBL" id="MDT8901116.1"/>
    </source>
</evidence>
<dbReference type="PRINTS" id="PR00725">
    <property type="entry name" value="DADACBPTASE1"/>
</dbReference>
<evidence type="ECO:0000256" key="10">
    <source>
        <dbReference type="ARBA" id="ARBA00022984"/>
    </source>
</evidence>
<evidence type="ECO:0000256" key="9">
    <source>
        <dbReference type="ARBA" id="ARBA00022960"/>
    </source>
</evidence>
<dbReference type="GO" id="GO:0004180">
    <property type="term" value="F:carboxypeptidase activity"/>
    <property type="evidence" value="ECO:0007669"/>
    <property type="project" value="UniProtKB-KW"/>
</dbReference>
<keyword evidence="9" id="KW-0133">Cell shape</keyword>
<organism evidence="16 17">
    <name type="scientific">Anaeroselena agilis</name>
    <dbReference type="NCBI Taxonomy" id="3063788"/>
    <lineage>
        <taxon>Bacteria</taxon>
        <taxon>Bacillati</taxon>
        <taxon>Bacillota</taxon>
        <taxon>Negativicutes</taxon>
        <taxon>Acetonemataceae</taxon>
        <taxon>Anaeroselena</taxon>
    </lineage>
</organism>
<feature type="chain" id="PRO_5046707753" description="serine-type D-Ala-D-Ala carboxypeptidase" evidence="14">
    <location>
        <begin position="21"/>
        <end position="380"/>
    </location>
</feature>
<comment type="function">
    <text evidence="1">Removes C-terminal D-alanyl residues from sugar-peptide cell wall precursors.</text>
</comment>
<feature type="signal peptide" evidence="14">
    <location>
        <begin position="1"/>
        <end position="20"/>
    </location>
</feature>
<gene>
    <name evidence="16" type="ORF">Q4T40_07695</name>
</gene>
<name>A0ABU3NZ24_9FIRM</name>
<keyword evidence="5 16" id="KW-0121">Carboxypeptidase</keyword>
<evidence type="ECO:0000256" key="1">
    <source>
        <dbReference type="ARBA" id="ARBA00003217"/>
    </source>
</evidence>
<evidence type="ECO:0000256" key="7">
    <source>
        <dbReference type="ARBA" id="ARBA00022729"/>
    </source>
</evidence>
<dbReference type="PANTHER" id="PTHR21581:SF33">
    <property type="entry name" value="D-ALANYL-D-ALANINE CARBOXYPEPTIDASE DACB"/>
    <property type="match status" value="1"/>
</dbReference>
<evidence type="ECO:0000313" key="17">
    <source>
        <dbReference type="Proteomes" id="UP001254848"/>
    </source>
</evidence>
<accession>A0ABU3NZ24</accession>
<proteinExistence type="inferred from homology"/>
<evidence type="ECO:0000256" key="5">
    <source>
        <dbReference type="ARBA" id="ARBA00022645"/>
    </source>
</evidence>
<keyword evidence="8 16" id="KW-0378">Hydrolase</keyword>
<evidence type="ECO:0000256" key="4">
    <source>
        <dbReference type="ARBA" id="ARBA00012448"/>
    </source>
</evidence>
<keyword evidence="11" id="KW-0961">Cell wall biogenesis/degradation</keyword>
<evidence type="ECO:0000259" key="15">
    <source>
        <dbReference type="SMART" id="SM00936"/>
    </source>
</evidence>
<keyword evidence="10" id="KW-0573">Peptidoglycan synthesis</keyword>
<dbReference type="Gene3D" id="3.40.710.10">
    <property type="entry name" value="DD-peptidase/beta-lactamase superfamily"/>
    <property type="match status" value="1"/>
</dbReference>